<dbReference type="InterPro" id="IPR009057">
    <property type="entry name" value="Homeodomain-like_sf"/>
</dbReference>
<dbReference type="RefSeq" id="WP_125696519.1">
    <property type="nucleotide sequence ID" value="NZ_JBHTOG010000003.1"/>
</dbReference>
<dbReference type="Proteomes" id="UP001597192">
    <property type="component" value="Unassembled WGS sequence"/>
</dbReference>
<gene>
    <name evidence="1" type="ORF">ACFQ47_00820</name>
</gene>
<dbReference type="Gene3D" id="1.10.357.10">
    <property type="entry name" value="Tetracycline Repressor, domain 2"/>
    <property type="match status" value="1"/>
</dbReference>
<evidence type="ECO:0000313" key="2">
    <source>
        <dbReference type="Proteomes" id="UP001597192"/>
    </source>
</evidence>
<sequence>MSKQVLTQTRIIECGIALINNGSAVSFANIARELGTKSQALYPYFANQQALSYAILDQTVASLVERLKTDLFGKTGREALVEFALICRRVCLEHPRLSQFIVALPRSEDAIADEPVAAFRTLLTQSVAAVVASERARLLGGRLLRDLIIGELINISSGWFNNAELPQEDSFRWMIERGIDALTVEDRTPTK</sequence>
<reference evidence="2" key="1">
    <citation type="journal article" date="2019" name="Int. J. Syst. Evol. Microbiol.">
        <title>The Global Catalogue of Microorganisms (GCM) 10K type strain sequencing project: providing services to taxonomists for standard genome sequencing and annotation.</title>
        <authorList>
            <consortium name="The Broad Institute Genomics Platform"/>
            <consortium name="The Broad Institute Genome Sequencing Center for Infectious Disease"/>
            <person name="Wu L."/>
            <person name="Ma J."/>
        </authorList>
    </citation>
    <scope>NUCLEOTIDE SEQUENCE [LARGE SCALE GENOMIC DNA]</scope>
    <source>
        <strain evidence="2">CCM 8947</strain>
    </source>
</reference>
<proteinExistence type="predicted"/>
<protein>
    <submittedName>
        <fullName evidence="1">TetR/AcrR family transcriptional regulator</fullName>
    </submittedName>
</protein>
<keyword evidence="2" id="KW-1185">Reference proteome</keyword>
<dbReference type="EMBL" id="JBHTOG010000003">
    <property type="protein sequence ID" value="MFD1431250.1"/>
    <property type="molecule type" value="Genomic_DNA"/>
</dbReference>
<evidence type="ECO:0000313" key="1">
    <source>
        <dbReference type="EMBL" id="MFD1431250.1"/>
    </source>
</evidence>
<organism evidence="1 2">
    <name type="scientific">Lacticaseibacillus yichunensis</name>
    <dbReference type="NCBI Taxonomy" id="2486015"/>
    <lineage>
        <taxon>Bacteria</taxon>
        <taxon>Bacillati</taxon>
        <taxon>Bacillota</taxon>
        <taxon>Bacilli</taxon>
        <taxon>Lactobacillales</taxon>
        <taxon>Lactobacillaceae</taxon>
        <taxon>Lacticaseibacillus</taxon>
    </lineage>
</organism>
<dbReference type="SUPFAM" id="SSF46689">
    <property type="entry name" value="Homeodomain-like"/>
    <property type="match status" value="1"/>
</dbReference>
<comment type="caution">
    <text evidence="1">The sequence shown here is derived from an EMBL/GenBank/DDBJ whole genome shotgun (WGS) entry which is preliminary data.</text>
</comment>
<accession>A0ABW4CNA0</accession>
<name>A0ABW4CNA0_9LACO</name>